<dbReference type="EMBL" id="BJUA01000020">
    <property type="protein sequence ID" value="GEK19234.1"/>
    <property type="molecule type" value="Genomic_DNA"/>
</dbReference>
<keyword evidence="2" id="KW-1185">Reference proteome</keyword>
<reference evidence="1 2" key="1">
    <citation type="submission" date="2019-07" db="EMBL/GenBank/DDBJ databases">
        <title>Whole genome shotgun sequence of Cellulomonas persica NBRC 101101.</title>
        <authorList>
            <person name="Hosoyama A."/>
            <person name="Uohara A."/>
            <person name="Ohji S."/>
            <person name="Ichikawa N."/>
        </authorList>
    </citation>
    <scope>NUCLEOTIDE SEQUENCE [LARGE SCALE GENOMIC DNA]</scope>
    <source>
        <strain evidence="1 2">NBRC 101101</strain>
    </source>
</reference>
<organism evidence="1 2">
    <name type="scientific">Cellulomonas persica</name>
    <dbReference type="NCBI Taxonomy" id="76861"/>
    <lineage>
        <taxon>Bacteria</taxon>
        <taxon>Bacillati</taxon>
        <taxon>Actinomycetota</taxon>
        <taxon>Actinomycetes</taxon>
        <taxon>Micrococcales</taxon>
        <taxon>Cellulomonadaceae</taxon>
        <taxon>Cellulomonas</taxon>
    </lineage>
</organism>
<dbReference type="Proteomes" id="UP000321386">
    <property type="component" value="Unassembled WGS sequence"/>
</dbReference>
<comment type="caution">
    <text evidence="1">The sequence shown here is derived from an EMBL/GenBank/DDBJ whole genome shotgun (WGS) entry which is preliminary data.</text>
</comment>
<name>A0A510UX17_9CELL</name>
<dbReference type="AlphaFoldDB" id="A0A510UX17"/>
<accession>A0A510UX17</accession>
<gene>
    <name evidence="1" type="ORF">CPE01_29670</name>
</gene>
<proteinExistence type="predicted"/>
<evidence type="ECO:0000313" key="2">
    <source>
        <dbReference type="Proteomes" id="UP000321386"/>
    </source>
</evidence>
<sequence length="112" mass="11639">MLAGMGDGFSVDLTALSDAANGILDTMDQMATTRVEDLEPSSDQVGHDALAGTLGQFCRRWDIGVVNLEKDVDAVVTQLAEVVRAYSGTDEAHAAGFRGVIGRSTGDDPGAP</sequence>
<protein>
    <recommendedName>
        <fullName evidence="3">ESX-1 secretion-associated protein</fullName>
    </recommendedName>
</protein>
<evidence type="ECO:0008006" key="3">
    <source>
        <dbReference type="Google" id="ProtNLM"/>
    </source>
</evidence>
<evidence type="ECO:0000313" key="1">
    <source>
        <dbReference type="EMBL" id="GEK19234.1"/>
    </source>
</evidence>